<evidence type="ECO:0000256" key="2">
    <source>
        <dbReference type="ARBA" id="ARBA00022475"/>
    </source>
</evidence>
<evidence type="ECO:0000313" key="8">
    <source>
        <dbReference type="EMBL" id="MDK9558607.1"/>
    </source>
</evidence>
<feature type="transmembrane region" description="Helical" evidence="6">
    <location>
        <begin position="50"/>
        <end position="75"/>
    </location>
</feature>
<feature type="transmembrane region" description="Helical" evidence="6">
    <location>
        <begin position="188"/>
        <end position="206"/>
    </location>
</feature>
<dbReference type="PANTHER" id="PTHR12677:SF59">
    <property type="entry name" value="GOLGI APPARATUS MEMBRANE PROTEIN TVP38-RELATED"/>
    <property type="match status" value="1"/>
</dbReference>
<keyword evidence="3 6" id="KW-0812">Transmembrane</keyword>
<accession>A0ABT7HFD8</accession>
<comment type="caution">
    <text evidence="6">Lacks conserved residue(s) required for the propagation of feature annotation.</text>
</comment>
<evidence type="ECO:0000259" key="7">
    <source>
        <dbReference type="Pfam" id="PF09335"/>
    </source>
</evidence>
<comment type="similarity">
    <text evidence="6">Belongs to the TVP38/TMEM64 family.</text>
</comment>
<evidence type="ECO:0000256" key="5">
    <source>
        <dbReference type="ARBA" id="ARBA00023136"/>
    </source>
</evidence>
<dbReference type="RefSeq" id="WP_285368519.1">
    <property type="nucleotide sequence ID" value="NZ_JASSQD010000002.1"/>
</dbReference>
<organism evidence="8 9">
    <name type="scientific">Marinobacter albus</name>
    <dbReference type="NCBI Taxonomy" id="3030833"/>
    <lineage>
        <taxon>Bacteria</taxon>
        <taxon>Pseudomonadati</taxon>
        <taxon>Pseudomonadota</taxon>
        <taxon>Gammaproteobacteria</taxon>
        <taxon>Pseudomonadales</taxon>
        <taxon>Marinobacteraceae</taxon>
        <taxon>Marinobacter</taxon>
    </lineage>
</organism>
<dbReference type="InterPro" id="IPR032816">
    <property type="entry name" value="VTT_dom"/>
</dbReference>
<evidence type="ECO:0000256" key="6">
    <source>
        <dbReference type="RuleBase" id="RU366058"/>
    </source>
</evidence>
<dbReference type="PANTHER" id="PTHR12677">
    <property type="entry name" value="GOLGI APPARATUS MEMBRANE PROTEIN TVP38-RELATED"/>
    <property type="match status" value="1"/>
</dbReference>
<name>A0ABT7HFD8_9GAMM</name>
<evidence type="ECO:0000256" key="1">
    <source>
        <dbReference type="ARBA" id="ARBA00004651"/>
    </source>
</evidence>
<feature type="domain" description="VTT" evidence="7">
    <location>
        <begin position="63"/>
        <end position="178"/>
    </location>
</feature>
<comment type="subcellular location">
    <subcellularLocation>
        <location evidence="1 6">Cell membrane</location>
        <topology evidence="1 6">Multi-pass membrane protein</topology>
    </subcellularLocation>
</comment>
<dbReference type="Pfam" id="PF09335">
    <property type="entry name" value="VTT_dom"/>
    <property type="match status" value="1"/>
</dbReference>
<evidence type="ECO:0000256" key="3">
    <source>
        <dbReference type="ARBA" id="ARBA00022692"/>
    </source>
</evidence>
<protein>
    <recommendedName>
        <fullName evidence="6">TVP38/TMEM64 family membrane protein</fullName>
    </recommendedName>
</protein>
<evidence type="ECO:0000313" key="9">
    <source>
        <dbReference type="Proteomes" id="UP001223547"/>
    </source>
</evidence>
<keyword evidence="5 6" id="KW-0472">Membrane</keyword>
<keyword evidence="9" id="KW-1185">Reference proteome</keyword>
<feature type="transmembrane region" description="Helical" evidence="6">
    <location>
        <begin position="6"/>
        <end position="29"/>
    </location>
</feature>
<keyword evidence="4 6" id="KW-1133">Transmembrane helix</keyword>
<sequence length="222" mass="23865">MGNWLRWLVFGVLAVAGFVAVQQGWLGFLSDKNLVASYIHSHGVAGLMEIILSGAVFTGVGAPRQLLAFVLGYALDGLNGTLLSTLSTALGATGCFFTSRWLLRTSLTERFGQRMRQFDDLFRQQTLLKVLMVRLLPVGSNLVTNLVAGCSEIRFAHFLAGSTLGYLPQMLVFALAGAGVGQADHYELLLSITLFIIASAIGAFLYHSHRAKALASPVSSQS</sequence>
<dbReference type="InterPro" id="IPR015414">
    <property type="entry name" value="TMEM64"/>
</dbReference>
<dbReference type="EMBL" id="JASSQD010000002">
    <property type="protein sequence ID" value="MDK9558607.1"/>
    <property type="molecule type" value="Genomic_DNA"/>
</dbReference>
<comment type="caution">
    <text evidence="8">The sequence shown here is derived from an EMBL/GenBank/DDBJ whole genome shotgun (WGS) entry which is preliminary data.</text>
</comment>
<keyword evidence="2 6" id="KW-1003">Cell membrane</keyword>
<feature type="transmembrane region" description="Helical" evidence="6">
    <location>
        <begin position="155"/>
        <end position="176"/>
    </location>
</feature>
<gene>
    <name evidence="8" type="ORF">QQF73_13315</name>
</gene>
<dbReference type="Proteomes" id="UP001223547">
    <property type="component" value="Unassembled WGS sequence"/>
</dbReference>
<proteinExistence type="inferred from homology"/>
<evidence type="ECO:0000256" key="4">
    <source>
        <dbReference type="ARBA" id="ARBA00022989"/>
    </source>
</evidence>
<reference evidence="8 9" key="1">
    <citation type="submission" date="2023-05" db="EMBL/GenBank/DDBJ databases">
        <title>Marinobacter albus sp. nov., a marine bacterium isolated from sand in a coastal intertidal zone of huludao.</title>
        <authorList>
            <person name="Deng T."/>
        </authorList>
    </citation>
    <scope>NUCLEOTIDE SEQUENCE [LARGE SCALE GENOMIC DNA]</scope>
    <source>
        <strain evidence="8 9">M216</strain>
    </source>
</reference>